<accession>A0A7J7TSX4</accession>
<evidence type="ECO:0000256" key="1">
    <source>
        <dbReference type="ARBA" id="ARBA00022443"/>
    </source>
</evidence>
<feature type="domain" description="SH3" evidence="2">
    <location>
        <begin position="15"/>
        <end position="40"/>
    </location>
</feature>
<gene>
    <name evidence="3" type="ORF">mMyoMyo1_004053</name>
</gene>
<evidence type="ECO:0000313" key="3">
    <source>
        <dbReference type="EMBL" id="KAF6303699.1"/>
    </source>
</evidence>
<dbReference type="Proteomes" id="UP000527355">
    <property type="component" value="Unassembled WGS sequence"/>
</dbReference>
<comment type="caution">
    <text evidence="3">The sequence shown here is derived from an EMBL/GenBank/DDBJ whole genome shotgun (WGS) entry which is preliminary data.</text>
</comment>
<name>A0A7J7TSX4_MYOMY</name>
<dbReference type="Gene3D" id="2.30.30.40">
    <property type="entry name" value="SH3 Domains"/>
    <property type="match status" value="1"/>
</dbReference>
<protein>
    <submittedName>
        <fullName evidence="3">Dedicator of cytokinesis 1</fullName>
    </submittedName>
</protein>
<dbReference type="InterPro" id="IPR001452">
    <property type="entry name" value="SH3_domain"/>
</dbReference>
<dbReference type="SUPFAM" id="SSF50044">
    <property type="entry name" value="SH3-domain"/>
    <property type="match status" value="1"/>
</dbReference>
<reference evidence="3 4" key="1">
    <citation type="journal article" date="2020" name="Nature">
        <title>Six reference-quality genomes reveal evolution of bat adaptations.</title>
        <authorList>
            <person name="Jebb D."/>
            <person name="Huang Z."/>
            <person name="Pippel M."/>
            <person name="Hughes G.M."/>
            <person name="Lavrichenko K."/>
            <person name="Devanna P."/>
            <person name="Winkler S."/>
            <person name="Jermiin L.S."/>
            <person name="Skirmuntt E.C."/>
            <person name="Katzourakis A."/>
            <person name="Burkitt-Gray L."/>
            <person name="Ray D.A."/>
            <person name="Sullivan K.A.M."/>
            <person name="Roscito J.G."/>
            <person name="Kirilenko B.M."/>
            <person name="Davalos L.M."/>
            <person name="Corthals A.P."/>
            <person name="Power M.L."/>
            <person name="Jones G."/>
            <person name="Ransome R.D."/>
            <person name="Dechmann D.K.N."/>
            <person name="Locatelli A.G."/>
            <person name="Puechmaille S.J."/>
            <person name="Fedrigo O."/>
            <person name="Jarvis E.D."/>
            <person name="Hiller M."/>
            <person name="Vernes S.C."/>
            <person name="Myers E.W."/>
            <person name="Teeling E.C."/>
        </authorList>
    </citation>
    <scope>NUCLEOTIDE SEQUENCE [LARGE SCALE GENOMIC DNA]</scope>
    <source>
        <strain evidence="3">MMyoMyo1</strain>
        <tissue evidence="3">Flight muscle</tissue>
    </source>
</reference>
<sequence length="111" mass="12692">MTRWVPTKREEKYGVAFYNYDARGVDELSLQIGDTVHILETYEGAYPAGVPSRAVPGTWRASQCPWAERSLGTEARTHAFLVRWVFLRGGRLGEDSSKAVRYLMKALLRWN</sequence>
<keyword evidence="4" id="KW-1185">Reference proteome</keyword>
<dbReference type="InterPro" id="IPR036028">
    <property type="entry name" value="SH3-like_dom_sf"/>
</dbReference>
<dbReference type="AlphaFoldDB" id="A0A7J7TSX4"/>
<organism evidence="3 4">
    <name type="scientific">Myotis myotis</name>
    <name type="common">Greater mouse-eared bat</name>
    <name type="synonym">Vespertilio myotis</name>
    <dbReference type="NCBI Taxonomy" id="51298"/>
    <lineage>
        <taxon>Eukaryota</taxon>
        <taxon>Metazoa</taxon>
        <taxon>Chordata</taxon>
        <taxon>Craniata</taxon>
        <taxon>Vertebrata</taxon>
        <taxon>Euteleostomi</taxon>
        <taxon>Mammalia</taxon>
        <taxon>Eutheria</taxon>
        <taxon>Laurasiatheria</taxon>
        <taxon>Chiroptera</taxon>
        <taxon>Yangochiroptera</taxon>
        <taxon>Vespertilionidae</taxon>
        <taxon>Myotis</taxon>
    </lineage>
</organism>
<proteinExistence type="predicted"/>
<evidence type="ECO:0000259" key="2">
    <source>
        <dbReference type="Pfam" id="PF00018"/>
    </source>
</evidence>
<evidence type="ECO:0000313" key="4">
    <source>
        <dbReference type="Proteomes" id="UP000527355"/>
    </source>
</evidence>
<dbReference type="VEuPathDB" id="HostDB:GeneID_118669639"/>
<dbReference type="EMBL" id="JABWUV010000015">
    <property type="protein sequence ID" value="KAF6303699.1"/>
    <property type="molecule type" value="Genomic_DNA"/>
</dbReference>
<dbReference type="Pfam" id="PF00018">
    <property type="entry name" value="SH3_1"/>
    <property type="match status" value="1"/>
</dbReference>
<keyword evidence="1" id="KW-0728">SH3 domain</keyword>